<keyword evidence="2" id="KW-1185">Reference proteome</keyword>
<feature type="non-terminal residue" evidence="1">
    <location>
        <position position="174"/>
    </location>
</feature>
<dbReference type="Proteomes" id="UP000789860">
    <property type="component" value="Unassembled WGS sequence"/>
</dbReference>
<accession>A0ACA9NYL8</accession>
<protein>
    <submittedName>
        <fullName evidence="1">482_t:CDS:1</fullName>
    </submittedName>
</protein>
<reference evidence="1" key="1">
    <citation type="submission" date="2021-06" db="EMBL/GenBank/DDBJ databases">
        <authorList>
            <person name="Kallberg Y."/>
            <person name="Tangrot J."/>
            <person name="Rosling A."/>
        </authorList>
    </citation>
    <scope>NUCLEOTIDE SEQUENCE</scope>
    <source>
        <strain evidence="1">AU212A</strain>
    </source>
</reference>
<comment type="caution">
    <text evidence="1">The sequence shown here is derived from an EMBL/GenBank/DDBJ whole genome shotgun (WGS) entry which is preliminary data.</text>
</comment>
<gene>
    <name evidence="1" type="ORF">SCALOS_LOCUS9660</name>
</gene>
<organism evidence="1 2">
    <name type="scientific">Scutellospora calospora</name>
    <dbReference type="NCBI Taxonomy" id="85575"/>
    <lineage>
        <taxon>Eukaryota</taxon>
        <taxon>Fungi</taxon>
        <taxon>Fungi incertae sedis</taxon>
        <taxon>Mucoromycota</taxon>
        <taxon>Glomeromycotina</taxon>
        <taxon>Glomeromycetes</taxon>
        <taxon>Diversisporales</taxon>
        <taxon>Gigasporaceae</taxon>
        <taxon>Scutellospora</taxon>
    </lineage>
</organism>
<sequence>YTYLLNEANSRFKKNFDLRGNDMELFNSLTGASYKFNDASIIFENNIKEIKNLIINLKYIPFPFGKNNDTKPYPSLDGFEDINQMNLIARAILINPILIKLWKEIGYHDICKDTTSLVIQGAILILFPNSNHSIKPDEISIINRLKELRNLGFTINSNIVLEIFILFENRLEEI</sequence>
<evidence type="ECO:0000313" key="2">
    <source>
        <dbReference type="Proteomes" id="UP000789860"/>
    </source>
</evidence>
<dbReference type="EMBL" id="CAJVPM010031129">
    <property type="protein sequence ID" value="CAG8678975.1"/>
    <property type="molecule type" value="Genomic_DNA"/>
</dbReference>
<name>A0ACA9NYL8_9GLOM</name>
<proteinExistence type="predicted"/>
<feature type="non-terminal residue" evidence="1">
    <location>
        <position position="1"/>
    </location>
</feature>
<evidence type="ECO:0000313" key="1">
    <source>
        <dbReference type="EMBL" id="CAG8678975.1"/>
    </source>
</evidence>